<dbReference type="AlphaFoldDB" id="A0A182XTR6"/>
<organism evidence="1 2">
    <name type="scientific">Anopheles quadriannulatus</name>
    <name type="common">Mosquito</name>
    <dbReference type="NCBI Taxonomy" id="34691"/>
    <lineage>
        <taxon>Eukaryota</taxon>
        <taxon>Metazoa</taxon>
        <taxon>Ecdysozoa</taxon>
        <taxon>Arthropoda</taxon>
        <taxon>Hexapoda</taxon>
        <taxon>Insecta</taxon>
        <taxon>Pterygota</taxon>
        <taxon>Neoptera</taxon>
        <taxon>Endopterygota</taxon>
        <taxon>Diptera</taxon>
        <taxon>Nematocera</taxon>
        <taxon>Culicoidea</taxon>
        <taxon>Culicidae</taxon>
        <taxon>Anophelinae</taxon>
        <taxon>Anopheles</taxon>
    </lineage>
</organism>
<dbReference type="EnsemblMetazoa" id="AQUA015200-RA">
    <property type="protein sequence ID" value="AQUA015200-PA"/>
    <property type="gene ID" value="AQUA015200"/>
</dbReference>
<proteinExistence type="predicted"/>
<evidence type="ECO:0000313" key="1">
    <source>
        <dbReference type="EnsemblMetazoa" id="AQUA015200-PA"/>
    </source>
</evidence>
<reference evidence="1" key="1">
    <citation type="submission" date="2020-05" db="UniProtKB">
        <authorList>
            <consortium name="EnsemblMetazoa"/>
        </authorList>
    </citation>
    <scope>IDENTIFICATION</scope>
    <source>
        <strain evidence="1">SANGQUA</strain>
    </source>
</reference>
<evidence type="ECO:0000313" key="2">
    <source>
        <dbReference type="Proteomes" id="UP000076407"/>
    </source>
</evidence>
<name>A0A182XTR6_ANOQN</name>
<keyword evidence="2" id="KW-1185">Reference proteome</keyword>
<dbReference type="Proteomes" id="UP000076407">
    <property type="component" value="Unassembled WGS sequence"/>
</dbReference>
<protein>
    <submittedName>
        <fullName evidence="1">Uncharacterized protein</fullName>
    </submittedName>
</protein>
<sequence length="38" mass="4541">MCVCVSSVYLNALRTFPSMYKVWLLKRHGFTSPRLFCW</sequence>
<dbReference type="VEuPathDB" id="VectorBase:AQUA015200"/>
<accession>A0A182XTR6</accession>